<accession>V4ATA6</accession>
<dbReference type="AlphaFoldDB" id="V4ATA6"/>
<evidence type="ECO:0000256" key="5">
    <source>
        <dbReference type="ARBA" id="ARBA00022679"/>
    </source>
</evidence>
<comment type="catalytic activity">
    <reaction evidence="10">
        <text>5-(carboxymethyl)uridine(34) in tRNA + S-adenosyl-L-methionine = 5-(2-methoxy-2-oxoethyl)uridine(34) in tRNA + S-adenosyl-L-homocysteine</text>
        <dbReference type="Rhea" id="RHEA:43208"/>
        <dbReference type="Rhea" id="RHEA-COMP:10407"/>
        <dbReference type="Rhea" id="RHEA-COMP:10408"/>
        <dbReference type="ChEBI" id="CHEBI:57856"/>
        <dbReference type="ChEBI" id="CHEBI:59789"/>
        <dbReference type="ChEBI" id="CHEBI:74851"/>
        <dbReference type="ChEBI" id="CHEBI:74882"/>
        <dbReference type="EC" id="2.1.1.229"/>
    </reaction>
</comment>
<dbReference type="InterPro" id="IPR000504">
    <property type="entry name" value="RRM_dom"/>
</dbReference>
<dbReference type="EMBL" id="KB201271">
    <property type="protein sequence ID" value="ESO98125.1"/>
    <property type="molecule type" value="Genomic_DNA"/>
</dbReference>
<keyword evidence="5" id="KW-0808">Transferase</keyword>
<dbReference type="Gene3D" id="3.40.50.150">
    <property type="entry name" value="Vaccinia Virus protein VP39"/>
    <property type="match status" value="1"/>
</dbReference>
<dbReference type="Pfam" id="PF13532">
    <property type="entry name" value="2OG-FeII_Oxy_2"/>
    <property type="match status" value="1"/>
</dbReference>
<dbReference type="GO" id="GO:0030488">
    <property type="term" value="P:tRNA methylation"/>
    <property type="evidence" value="ECO:0007669"/>
    <property type="project" value="TreeGrafter"/>
</dbReference>
<dbReference type="KEGG" id="lgi:LOTGIDRAFT_143038"/>
<dbReference type="InterPro" id="IPR005123">
    <property type="entry name" value="Oxoglu/Fe-dep_dioxygenase_dom"/>
</dbReference>
<dbReference type="PANTHER" id="PTHR13069:SF21">
    <property type="entry name" value="ALKYLATED DNA REPAIR PROTEIN ALKB HOMOLOG 8"/>
    <property type="match status" value="1"/>
</dbReference>
<dbReference type="GO" id="GO:0005634">
    <property type="term" value="C:nucleus"/>
    <property type="evidence" value="ECO:0007669"/>
    <property type="project" value="TreeGrafter"/>
</dbReference>
<evidence type="ECO:0000313" key="18">
    <source>
        <dbReference type="Proteomes" id="UP000030746"/>
    </source>
</evidence>
<keyword evidence="7 14" id="KW-0694">RNA-binding</keyword>
<dbReference type="EC" id="2.1.1.229" evidence="3"/>
<evidence type="ECO:0000256" key="10">
    <source>
        <dbReference type="ARBA" id="ARBA00034996"/>
    </source>
</evidence>
<evidence type="ECO:0000256" key="6">
    <source>
        <dbReference type="ARBA" id="ARBA00022833"/>
    </source>
</evidence>
<keyword evidence="9" id="KW-0511">Multifunctional enzyme</keyword>
<comment type="function">
    <text evidence="11">Catalyzes the methylation of 5-carboxymethyl uridine to 5-methylcarboxymethyl uridine at the wobble position of the anticodon loop in tRNA via its methyltransferase domain. Catalyzes the last step in the formation of 5-methylcarboxymethyl uridine at the wobble position of the anticodon loop in target tRNA. Has a preference for tRNA(Arg) and tRNA(Glu), and does not bind tRNA(Lys). Binds tRNA and catalyzes the iron and alpha-ketoglutarate dependent hydroxylation of 5-methylcarboxymethyl uridine at the wobble position of the anticodon loop in tRNA via its dioxygenase domain, giving rise to 5-(S)-methoxycarbonylhydroxymethyluridine; has a preference for tRNA(Gly). Required for normal survival after DNA damage. May inhibit apoptosis and promote cell survival and angiogenesis.</text>
</comment>
<evidence type="ECO:0000259" key="16">
    <source>
        <dbReference type="PROSITE" id="PS51471"/>
    </source>
</evidence>
<comment type="cofactor">
    <cofactor evidence="1">
        <name>Fe(2+)</name>
        <dbReference type="ChEBI" id="CHEBI:29033"/>
    </cofactor>
</comment>
<dbReference type="Gene3D" id="3.30.70.330">
    <property type="match status" value="1"/>
</dbReference>
<dbReference type="InterPro" id="IPR012677">
    <property type="entry name" value="Nucleotide-bd_a/b_plait_sf"/>
</dbReference>
<name>V4ATA6_LOTGI</name>
<evidence type="ECO:0000259" key="15">
    <source>
        <dbReference type="PROSITE" id="PS50102"/>
    </source>
</evidence>
<dbReference type="GO" id="GO:0002098">
    <property type="term" value="P:tRNA wobble uridine modification"/>
    <property type="evidence" value="ECO:0007669"/>
    <property type="project" value="TreeGrafter"/>
</dbReference>
<dbReference type="SUPFAM" id="SSF51197">
    <property type="entry name" value="Clavaminate synthase-like"/>
    <property type="match status" value="1"/>
</dbReference>
<dbReference type="STRING" id="225164.V4ATA6"/>
<dbReference type="InterPro" id="IPR029063">
    <property type="entry name" value="SAM-dependent_MTases_sf"/>
</dbReference>
<dbReference type="GeneID" id="20234644"/>
<evidence type="ECO:0000313" key="17">
    <source>
        <dbReference type="EMBL" id="ESO98125.1"/>
    </source>
</evidence>
<dbReference type="InterPro" id="IPR013216">
    <property type="entry name" value="Methyltransf_11"/>
</dbReference>
<dbReference type="PANTHER" id="PTHR13069">
    <property type="entry name" value="ALKYLATED DNA REPAIR PROTEIN ALKB HOMOLOG 8"/>
    <property type="match status" value="1"/>
</dbReference>
<organism evidence="17 18">
    <name type="scientific">Lottia gigantea</name>
    <name type="common">Giant owl limpet</name>
    <dbReference type="NCBI Taxonomy" id="225164"/>
    <lineage>
        <taxon>Eukaryota</taxon>
        <taxon>Metazoa</taxon>
        <taxon>Spiralia</taxon>
        <taxon>Lophotrochozoa</taxon>
        <taxon>Mollusca</taxon>
        <taxon>Gastropoda</taxon>
        <taxon>Patellogastropoda</taxon>
        <taxon>Lottioidea</taxon>
        <taxon>Lottiidae</taxon>
        <taxon>Lottia</taxon>
    </lineage>
</organism>
<evidence type="ECO:0000256" key="4">
    <source>
        <dbReference type="ARBA" id="ARBA00022603"/>
    </source>
</evidence>
<dbReference type="Proteomes" id="UP000030746">
    <property type="component" value="Unassembled WGS sequence"/>
</dbReference>
<evidence type="ECO:0000256" key="8">
    <source>
        <dbReference type="ARBA" id="ARBA00023004"/>
    </source>
</evidence>
<keyword evidence="18" id="KW-1185">Reference proteome</keyword>
<proteinExistence type="inferred from homology"/>
<feature type="domain" description="RRM" evidence="15">
    <location>
        <begin position="40"/>
        <end position="104"/>
    </location>
</feature>
<dbReference type="RefSeq" id="XP_009051192.1">
    <property type="nucleotide sequence ID" value="XM_009052944.1"/>
</dbReference>
<dbReference type="CTD" id="20234644"/>
<evidence type="ECO:0000256" key="12">
    <source>
        <dbReference type="ARBA" id="ARBA00049786"/>
    </source>
</evidence>
<dbReference type="Pfam" id="PF08241">
    <property type="entry name" value="Methyltransf_11"/>
    <property type="match status" value="1"/>
</dbReference>
<sequence length="623" mass="71249">MESKKLTKSERKMNKKISRSRQLLLKHEKIETTEEVSNMLCVYNGGLIMGNSQEKIQDLFNPHGTIQDITMVPEKPYCFVCFERQVDAEKAQSILNGFSFMNGETEYKLCIFYVSQVPPSIGPTTALPPGLILIPDFIPETLEQELLESIDWSTGVDQGNVSLKHRKVKHYGYEFRYDINNVDPSCPLNEGIPSRCLKLLHQVNDLGIVNFIPDQLTVNQYQPGQGIPSHIDTREAFEDGLMSLSLGSQVVMEFRHPKGDHLSVLIPPRSLLIMTSDSRYVWSHGITPRKSDIIPASDGKFTLSQRGIRTSFTFRKLTENAGIYMNNNQPVQDKKEKKAVFSLPRNDEDAVKLEQQHVHQVYEEIADHFSSTRHSPWPQIVQFINSQPPGSIMADIGCGNGKYLGINENVYSIGSDRSYNLASICRFRNFQSLVSDVMCIPLRPDSFDVCICIAVIHHLSTWERRLGAIQELVRILRPGGQVLIYVWALEQQRHKEKSKYLKQDKNKLDSNENSEVENEYSANNMQINSQDSANNMQINSQDSDTGSSKNIGIHVNRTEFQEQDMFVPWQLKNKSVKNAATFHRFYHVFREGELEDLCEKISDCRIIKSYYDQGNWCIILQKL</sequence>
<evidence type="ECO:0000256" key="1">
    <source>
        <dbReference type="ARBA" id="ARBA00001954"/>
    </source>
</evidence>
<evidence type="ECO:0000256" key="14">
    <source>
        <dbReference type="PROSITE-ProRule" id="PRU00176"/>
    </source>
</evidence>
<dbReference type="SUPFAM" id="SSF53335">
    <property type="entry name" value="S-adenosyl-L-methionine-dependent methyltransferases"/>
    <property type="match status" value="1"/>
</dbReference>
<feature type="domain" description="Fe2OG dioxygenase" evidence="16">
    <location>
        <begin position="212"/>
        <end position="318"/>
    </location>
</feature>
<comment type="similarity">
    <text evidence="2">Belongs to the alkB family.</text>
</comment>
<keyword evidence="6" id="KW-0862">Zinc</keyword>
<dbReference type="InterPro" id="IPR035979">
    <property type="entry name" value="RBD_domain_sf"/>
</dbReference>
<dbReference type="PROSITE" id="PS50102">
    <property type="entry name" value="RRM"/>
    <property type="match status" value="1"/>
</dbReference>
<dbReference type="PROSITE" id="PS51471">
    <property type="entry name" value="FE2OG_OXY"/>
    <property type="match status" value="1"/>
</dbReference>
<evidence type="ECO:0000256" key="3">
    <source>
        <dbReference type="ARBA" id="ARBA00012808"/>
    </source>
</evidence>
<dbReference type="OrthoDB" id="271595at2759"/>
<dbReference type="InterPro" id="IPR027450">
    <property type="entry name" value="AlkB-like"/>
</dbReference>
<evidence type="ECO:0000256" key="2">
    <source>
        <dbReference type="ARBA" id="ARBA00007879"/>
    </source>
</evidence>
<dbReference type="Gene3D" id="2.60.120.590">
    <property type="entry name" value="Alpha-ketoglutarate-dependent dioxygenase AlkB-like"/>
    <property type="match status" value="1"/>
</dbReference>
<dbReference type="InterPro" id="IPR051422">
    <property type="entry name" value="AlkB_tRNA_MeTrf/Diox"/>
</dbReference>
<reference evidence="17 18" key="1">
    <citation type="journal article" date="2013" name="Nature">
        <title>Insights into bilaterian evolution from three spiralian genomes.</title>
        <authorList>
            <person name="Simakov O."/>
            <person name="Marletaz F."/>
            <person name="Cho S.J."/>
            <person name="Edsinger-Gonzales E."/>
            <person name="Havlak P."/>
            <person name="Hellsten U."/>
            <person name="Kuo D.H."/>
            <person name="Larsson T."/>
            <person name="Lv J."/>
            <person name="Arendt D."/>
            <person name="Savage R."/>
            <person name="Osoegawa K."/>
            <person name="de Jong P."/>
            <person name="Grimwood J."/>
            <person name="Chapman J.A."/>
            <person name="Shapiro H."/>
            <person name="Aerts A."/>
            <person name="Otillar R.P."/>
            <person name="Terry A.Y."/>
            <person name="Boore J.L."/>
            <person name="Grigoriev I.V."/>
            <person name="Lindberg D.R."/>
            <person name="Seaver E.C."/>
            <person name="Weisblat D.A."/>
            <person name="Putnam N.H."/>
            <person name="Rokhsar D.S."/>
        </authorList>
    </citation>
    <scope>NUCLEOTIDE SEQUENCE [LARGE SCALE GENOMIC DNA]</scope>
</reference>
<keyword evidence="4" id="KW-0489">Methyltransferase</keyword>
<protein>
    <recommendedName>
        <fullName evidence="3">tRNA (carboxymethyluridine(34)-5-O)-methyltransferase</fullName>
        <ecNumber evidence="3">2.1.1.229</ecNumber>
    </recommendedName>
    <alternativeName>
        <fullName evidence="12">Alkylated DNA repair protein alkB homolog 8</fullName>
    </alternativeName>
    <alternativeName>
        <fullName evidence="13">S-adenosyl-L-methionine-dependent tRNA methyltransferase ALKBH8</fullName>
    </alternativeName>
</protein>
<dbReference type="Pfam" id="PF00076">
    <property type="entry name" value="RRM_1"/>
    <property type="match status" value="1"/>
</dbReference>
<dbReference type="SMART" id="SM00360">
    <property type="entry name" value="RRM"/>
    <property type="match status" value="1"/>
</dbReference>
<dbReference type="HOGENOM" id="CLU_029501_4_0_1"/>
<evidence type="ECO:0000256" key="11">
    <source>
        <dbReference type="ARBA" id="ARBA00045506"/>
    </source>
</evidence>
<keyword evidence="8" id="KW-0408">Iron</keyword>
<dbReference type="GO" id="GO:0000049">
    <property type="term" value="F:tRNA binding"/>
    <property type="evidence" value="ECO:0007669"/>
    <property type="project" value="TreeGrafter"/>
</dbReference>
<dbReference type="OMA" id="KYLGCNP"/>
<dbReference type="GO" id="GO:0106335">
    <property type="term" value="F:tRNA (5-carboxymethyluridine(34)-5-O)-methyltransferase activity"/>
    <property type="evidence" value="ECO:0007669"/>
    <property type="project" value="UniProtKB-EC"/>
</dbReference>
<dbReference type="SUPFAM" id="SSF54928">
    <property type="entry name" value="RNA-binding domain, RBD"/>
    <property type="match status" value="1"/>
</dbReference>
<dbReference type="CDD" id="cd02440">
    <property type="entry name" value="AdoMet_MTases"/>
    <property type="match status" value="1"/>
</dbReference>
<evidence type="ECO:0000256" key="7">
    <source>
        <dbReference type="ARBA" id="ARBA00022884"/>
    </source>
</evidence>
<dbReference type="GO" id="GO:0005737">
    <property type="term" value="C:cytoplasm"/>
    <property type="evidence" value="ECO:0007669"/>
    <property type="project" value="TreeGrafter"/>
</dbReference>
<gene>
    <name evidence="17" type="ORF">LOTGIDRAFT_143038</name>
</gene>
<evidence type="ECO:0000256" key="9">
    <source>
        <dbReference type="ARBA" id="ARBA00023268"/>
    </source>
</evidence>
<dbReference type="InterPro" id="IPR037151">
    <property type="entry name" value="AlkB-like_sf"/>
</dbReference>
<evidence type="ECO:0000256" key="13">
    <source>
        <dbReference type="ARBA" id="ARBA00049802"/>
    </source>
</evidence>
<dbReference type="GO" id="GO:0008757">
    <property type="term" value="F:S-adenosylmethionine-dependent methyltransferase activity"/>
    <property type="evidence" value="ECO:0007669"/>
    <property type="project" value="InterPro"/>
</dbReference>